<organism evidence="8 9">
    <name type="scientific">Polychaeton citri CBS 116435</name>
    <dbReference type="NCBI Taxonomy" id="1314669"/>
    <lineage>
        <taxon>Eukaryota</taxon>
        <taxon>Fungi</taxon>
        <taxon>Dikarya</taxon>
        <taxon>Ascomycota</taxon>
        <taxon>Pezizomycotina</taxon>
        <taxon>Dothideomycetes</taxon>
        <taxon>Dothideomycetidae</taxon>
        <taxon>Capnodiales</taxon>
        <taxon>Capnodiaceae</taxon>
        <taxon>Polychaeton</taxon>
    </lineage>
</organism>
<keyword evidence="9" id="KW-1185">Reference proteome</keyword>
<feature type="domain" description="Plastocyanin-like" evidence="7">
    <location>
        <begin position="17"/>
        <end position="132"/>
    </location>
</feature>
<dbReference type="InterPro" id="IPR035666">
    <property type="entry name" value="MCO_CuRO_3"/>
</dbReference>
<evidence type="ECO:0000256" key="3">
    <source>
        <dbReference type="ARBA" id="ARBA00023002"/>
    </source>
</evidence>
<protein>
    <submittedName>
        <fullName evidence="8">Multicopper oxidase</fullName>
    </submittedName>
</protein>
<dbReference type="Pfam" id="PF00394">
    <property type="entry name" value="Cu-oxidase"/>
    <property type="match status" value="1"/>
</dbReference>
<dbReference type="PANTHER" id="PTHR11709:SF394">
    <property type="entry name" value="FI03373P-RELATED"/>
    <property type="match status" value="1"/>
</dbReference>
<name>A0A9P4QDV5_9PEZI</name>
<keyword evidence="4" id="KW-0186">Copper</keyword>
<evidence type="ECO:0000259" key="7">
    <source>
        <dbReference type="Pfam" id="PF07732"/>
    </source>
</evidence>
<keyword evidence="2" id="KW-0479">Metal-binding</keyword>
<dbReference type="OrthoDB" id="2121828at2759"/>
<dbReference type="InterPro" id="IPR008972">
    <property type="entry name" value="Cupredoxin"/>
</dbReference>
<reference evidence="8" key="1">
    <citation type="journal article" date="2020" name="Stud. Mycol.">
        <title>101 Dothideomycetes genomes: a test case for predicting lifestyles and emergence of pathogens.</title>
        <authorList>
            <person name="Haridas S."/>
            <person name="Albert R."/>
            <person name="Binder M."/>
            <person name="Bloem J."/>
            <person name="Labutti K."/>
            <person name="Salamov A."/>
            <person name="Andreopoulos B."/>
            <person name="Baker S."/>
            <person name="Barry K."/>
            <person name="Bills G."/>
            <person name="Bluhm B."/>
            <person name="Cannon C."/>
            <person name="Castanera R."/>
            <person name="Culley D."/>
            <person name="Daum C."/>
            <person name="Ezra D."/>
            <person name="Gonzalez J."/>
            <person name="Henrissat B."/>
            <person name="Kuo A."/>
            <person name="Liang C."/>
            <person name="Lipzen A."/>
            <person name="Lutzoni F."/>
            <person name="Magnuson J."/>
            <person name="Mondo S."/>
            <person name="Nolan M."/>
            <person name="Ohm R."/>
            <person name="Pangilinan J."/>
            <person name="Park H.-J."/>
            <person name="Ramirez L."/>
            <person name="Alfaro M."/>
            <person name="Sun H."/>
            <person name="Tritt A."/>
            <person name="Yoshinaga Y."/>
            <person name="Zwiers L.-H."/>
            <person name="Turgeon B."/>
            <person name="Goodwin S."/>
            <person name="Spatafora J."/>
            <person name="Crous P."/>
            <person name="Grigoriev I."/>
        </authorList>
    </citation>
    <scope>NUCLEOTIDE SEQUENCE</scope>
    <source>
        <strain evidence="8">CBS 116435</strain>
    </source>
</reference>
<dbReference type="Pfam" id="PF07732">
    <property type="entry name" value="Cu-oxidase_3"/>
    <property type="match status" value="1"/>
</dbReference>
<feature type="domain" description="Plastocyanin-like" evidence="5">
    <location>
        <begin position="141"/>
        <end position="297"/>
    </location>
</feature>
<dbReference type="AlphaFoldDB" id="A0A9P4QDV5"/>
<feature type="domain" description="Plastocyanin-like" evidence="6">
    <location>
        <begin position="393"/>
        <end position="519"/>
    </location>
</feature>
<evidence type="ECO:0000256" key="2">
    <source>
        <dbReference type="ARBA" id="ARBA00022723"/>
    </source>
</evidence>
<evidence type="ECO:0000313" key="9">
    <source>
        <dbReference type="Proteomes" id="UP000799441"/>
    </source>
</evidence>
<comment type="similarity">
    <text evidence="1">Belongs to the multicopper oxidase family.</text>
</comment>
<dbReference type="InterPro" id="IPR045087">
    <property type="entry name" value="Cu-oxidase_fam"/>
</dbReference>
<comment type="caution">
    <text evidence="8">The sequence shown here is derived from an EMBL/GenBank/DDBJ whole genome shotgun (WGS) entry which is preliminary data.</text>
</comment>
<dbReference type="Gene3D" id="2.60.40.420">
    <property type="entry name" value="Cupredoxins - blue copper proteins"/>
    <property type="match status" value="3"/>
</dbReference>
<dbReference type="GO" id="GO:0016491">
    <property type="term" value="F:oxidoreductase activity"/>
    <property type="evidence" value="ECO:0007669"/>
    <property type="project" value="UniProtKB-KW"/>
</dbReference>
<dbReference type="InterPro" id="IPR001117">
    <property type="entry name" value="Cu-oxidase_2nd"/>
</dbReference>
<dbReference type="EMBL" id="MU003771">
    <property type="protein sequence ID" value="KAF2724415.1"/>
    <property type="molecule type" value="Genomic_DNA"/>
</dbReference>
<evidence type="ECO:0000256" key="1">
    <source>
        <dbReference type="ARBA" id="ARBA00010609"/>
    </source>
</evidence>
<gene>
    <name evidence="8" type="ORF">K431DRAFT_144261</name>
</gene>
<dbReference type="PANTHER" id="PTHR11709">
    <property type="entry name" value="MULTI-COPPER OXIDASE"/>
    <property type="match status" value="1"/>
</dbReference>
<evidence type="ECO:0000256" key="4">
    <source>
        <dbReference type="ARBA" id="ARBA00023008"/>
    </source>
</evidence>
<proteinExistence type="inferred from homology"/>
<dbReference type="CDD" id="cd13895">
    <property type="entry name" value="CuRO_3_AAO_like_2"/>
    <property type="match status" value="1"/>
</dbReference>
<dbReference type="InterPro" id="IPR011707">
    <property type="entry name" value="Cu-oxidase-like_N"/>
</dbReference>
<keyword evidence="3" id="KW-0560">Oxidoreductase</keyword>
<dbReference type="NCBIfam" id="TIGR03390">
    <property type="entry name" value="ascorbOXfungal"/>
    <property type="match status" value="1"/>
</dbReference>
<dbReference type="InterPro" id="IPR017762">
    <property type="entry name" value="Multicopper_oxidase_fun"/>
</dbReference>
<evidence type="ECO:0000259" key="5">
    <source>
        <dbReference type="Pfam" id="PF00394"/>
    </source>
</evidence>
<evidence type="ECO:0000259" key="6">
    <source>
        <dbReference type="Pfam" id="PF07731"/>
    </source>
</evidence>
<dbReference type="InterPro" id="IPR011706">
    <property type="entry name" value="Cu-oxidase_C"/>
</dbReference>
<dbReference type="Proteomes" id="UP000799441">
    <property type="component" value="Unassembled WGS sequence"/>
</dbReference>
<sequence length="533" mass="59120">MREHGRDFVPDEILHVSFGTVNIACSTRPSVLINGTTPGPEIRLKPGRPTWIRVYNDIADQNTTMHWHGLSQRAAIFSDGTPSASQWPIAPLHFFDYEIFPEKGDAGTYFYHSHVGFQAVSSTGPLIVEDHKEPPYSYDEERVIQFTDYFEKNDSAVVGDLTGVPFTWSGETDAVLVNGVGVSASANQTQGTGNCGLPVISVEPGKTYRMRFIGGTALSMVQFAIVGHSNLTIVGADGQYTQPHAETFMQVTSGQRFDVIFQAKTAEELAGETDYLIQFETKNRPAVYHGYGVLRYSPGNVSIVAAPSSPPLALSNATYDWLEYALEPLKPNNFPTAAEVTRRVDIDLRQVATDTIIWRANGLQWNESSVPYAGDVPYLVQIYRNGESAIPDYDAALNNSGWDPATYTWPAKIGEVLEIVWHNTGSLVKNNGGLDFHPFHAHGGHYYDIGSGNGTYDQAANEERLKTYNPVLRDTTNLYKFASATDAGNEEGWRAWRLRVEDAGVWMVHCHILQHMVMGKHCVAHRHFMNVLD</sequence>
<accession>A0A9P4QDV5</accession>
<dbReference type="Pfam" id="PF07731">
    <property type="entry name" value="Cu-oxidase_2"/>
    <property type="match status" value="1"/>
</dbReference>
<dbReference type="SUPFAM" id="SSF49503">
    <property type="entry name" value="Cupredoxins"/>
    <property type="match status" value="3"/>
</dbReference>
<dbReference type="GO" id="GO:0005507">
    <property type="term" value="F:copper ion binding"/>
    <property type="evidence" value="ECO:0007669"/>
    <property type="project" value="InterPro"/>
</dbReference>
<evidence type="ECO:0000313" key="8">
    <source>
        <dbReference type="EMBL" id="KAF2724415.1"/>
    </source>
</evidence>